<gene>
    <name evidence="2" type="ORF">VP01_3939g2</name>
</gene>
<dbReference type="AlphaFoldDB" id="A0A0L6UTC0"/>
<keyword evidence="1" id="KW-0732">Signal</keyword>
<accession>A0A0L6UTC0</accession>
<sequence>MKLILLALISCATTLRVLGKSVTFVCSDVAPMDKDKVVGWCGTRVHNDDPRAEVNFNVKLSLANRGNEKGKAGFNCNGKNADNNFCCKTTVNTKKSPQILSPDDALSVLCIVKPGI</sequence>
<comment type="caution">
    <text evidence="2">The sequence shown here is derived from an EMBL/GenBank/DDBJ whole genome shotgun (WGS) entry which is preliminary data.</text>
</comment>
<feature type="signal peptide" evidence="1">
    <location>
        <begin position="1"/>
        <end position="19"/>
    </location>
</feature>
<dbReference type="Proteomes" id="UP000037035">
    <property type="component" value="Unassembled WGS sequence"/>
</dbReference>
<dbReference type="EMBL" id="LAVV01008989">
    <property type="protein sequence ID" value="KNZ51477.1"/>
    <property type="molecule type" value="Genomic_DNA"/>
</dbReference>
<evidence type="ECO:0000313" key="2">
    <source>
        <dbReference type="EMBL" id="KNZ51477.1"/>
    </source>
</evidence>
<reference evidence="2 3" key="1">
    <citation type="submission" date="2015-08" db="EMBL/GenBank/DDBJ databases">
        <title>Next Generation Sequencing and Analysis of the Genome of Puccinia sorghi L Schw, the Causal Agent of Maize Common Rust.</title>
        <authorList>
            <person name="Rochi L."/>
            <person name="Burguener G."/>
            <person name="Darino M."/>
            <person name="Turjanski A."/>
            <person name="Kreff E."/>
            <person name="Dieguez M.J."/>
            <person name="Sacco F."/>
        </authorList>
    </citation>
    <scope>NUCLEOTIDE SEQUENCE [LARGE SCALE GENOMIC DNA]</scope>
    <source>
        <strain evidence="2 3">RO10H11247</strain>
    </source>
</reference>
<organism evidence="2 3">
    <name type="scientific">Puccinia sorghi</name>
    <dbReference type="NCBI Taxonomy" id="27349"/>
    <lineage>
        <taxon>Eukaryota</taxon>
        <taxon>Fungi</taxon>
        <taxon>Dikarya</taxon>
        <taxon>Basidiomycota</taxon>
        <taxon>Pucciniomycotina</taxon>
        <taxon>Pucciniomycetes</taxon>
        <taxon>Pucciniales</taxon>
        <taxon>Pucciniaceae</taxon>
        <taxon>Puccinia</taxon>
    </lineage>
</organism>
<protein>
    <submittedName>
        <fullName evidence="2">Putative signal peptide protein</fullName>
    </submittedName>
</protein>
<dbReference type="VEuPathDB" id="FungiDB:VP01_3939g2"/>
<evidence type="ECO:0000256" key="1">
    <source>
        <dbReference type="SAM" id="SignalP"/>
    </source>
</evidence>
<keyword evidence="3" id="KW-1185">Reference proteome</keyword>
<proteinExistence type="predicted"/>
<feature type="chain" id="PRO_5005568037" evidence="1">
    <location>
        <begin position="20"/>
        <end position="116"/>
    </location>
</feature>
<name>A0A0L6UTC0_9BASI</name>
<evidence type="ECO:0000313" key="3">
    <source>
        <dbReference type="Proteomes" id="UP000037035"/>
    </source>
</evidence>